<protein>
    <submittedName>
        <fullName evidence="1">Uncharacterized protein</fullName>
    </submittedName>
</protein>
<reference evidence="1" key="1">
    <citation type="submission" date="2018-05" db="EMBL/GenBank/DDBJ databases">
        <authorList>
            <person name="Lanie J.A."/>
            <person name="Ng W.-L."/>
            <person name="Kazmierczak K.M."/>
            <person name="Andrzejewski T.M."/>
            <person name="Davidsen T.M."/>
            <person name="Wayne K.J."/>
            <person name="Tettelin H."/>
            <person name="Glass J.I."/>
            <person name="Rusch D."/>
            <person name="Podicherti R."/>
            <person name="Tsui H.-C.T."/>
            <person name="Winkler M.E."/>
        </authorList>
    </citation>
    <scope>NUCLEOTIDE SEQUENCE</scope>
</reference>
<dbReference type="AlphaFoldDB" id="A0A382KDZ0"/>
<organism evidence="1">
    <name type="scientific">marine metagenome</name>
    <dbReference type="NCBI Taxonomy" id="408172"/>
    <lineage>
        <taxon>unclassified sequences</taxon>
        <taxon>metagenomes</taxon>
        <taxon>ecological metagenomes</taxon>
    </lineage>
</organism>
<name>A0A382KDZ0_9ZZZZ</name>
<accession>A0A382KDZ0</accession>
<gene>
    <name evidence="1" type="ORF">METZ01_LOCUS276078</name>
</gene>
<sequence>MKKVIGILLTVSISITMGGDNRKLGRVQKFTPSNHDHWMQMTKAARTGVLPAFLKES</sequence>
<dbReference type="EMBL" id="UINC01080361">
    <property type="protein sequence ID" value="SVC23224.1"/>
    <property type="molecule type" value="Genomic_DNA"/>
</dbReference>
<evidence type="ECO:0000313" key="1">
    <source>
        <dbReference type="EMBL" id="SVC23224.1"/>
    </source>
</evidence>
<feature type="non-terminal residue" evidence="1">
    <location>
        <position position="57"/>
    </location>
</feature>
<proteinExistence type="predicted"/>